<dbReference type="NCBIfam" id="NF000592">
    <property type="entry name" value="PRK00013.1"/>
    <property type="match status" value="1"/>
</dbReference>
<dbReference type="EC" id="5.6.1.7" evidence="6"/>
<organism evidence="10 11">
    <name type="scientific">Candidatus Berkelbacteria bacterium CG10_big_fil_rev_8_21_14_0_10_41_12</name>
    <dbReference type="NCBI Taxonomy" id="1974513"/>
    <lineage>
        <taxon>Bacteria</taxon>
        <taxon>Candidatus Berkelbacteria</taxon>
    </lineage>
</organism>
<gene>
    <name evidence="6 10" type="primary">groL</name>
    <name evidence="6" type="synonym">groEL</name>
    <name evidence="10" type="ORF">COT77_03005</name>
</gene>
<comment type="caution">
    <text evidence="10">The sequence shown here is derived from an EMBL/GenBank/DDBJ whole genome shotgun (WGS) entry which is preliminary data.</text>
</comment>
<dbReference type="GO" id="GO:0005737">
    <property type="term" value="C:cytoplasm"/>
    <property type="evidence" value="ECO:0007669"/>
    <property type="project" value="UniProtKB-SubCell"/>
</dbReference>
<dbReference type="InterPro" id="IPR001844">
    <property type="entry name" value="Cpn60/GroEL"/>
</dbReference>
<dbReference type="Gene3D" id="3.50.7.10">
    <property type="entry name" value="GroEL"/>
    <property type="match status" value="1"/>
</dbReference>
<feature type="region of interest" description="Disordered" evidence="9">
    <location>
        <begin position="524"/>
        <end position="544"/>
    </location>
</feature>
<evidence type="ECO:0000256" key="2">
    <source>
        <dbReference type="ARBA" id="ARBA00022741"/>
    </source>
</evidence>
<evidence type="ECO:0000256" key="1">
    <source>
        <dbReference type="ARBA" id="ARBA00006607"/>
    </source>
</evidence>
<dbReference type="PANTHER" id="PTHR45633">
    <property type="entry name" value="60 KDA HEAT SHOCK PROTEIN, MITOCHONDRIAL"/>
    <property type="match status" value="1"/>
</dbReference>
<dbReference type="NCBIfam" id="NF009489">
    <property type="entry name" value="PRK12851.1"/>
    <property type="match status" value="1"/>
</dbReference>
<evidence type="ECO:0000256" key="8">
    <source>
        <dbReference type="RuleBase" id="RU000419"/>
    </source>
</evidence>
<evidence type="ECO:0000313" key="10">
    <source>
        <dbReference type="EMBL" id="PIT97152.1"/>
    </source>
</evidence>
<dbReference type="SUPFAM" id="SSF54849">
    <property type="entry name" value="GroEL-intermediate domain like"/>
    <property type="match status" value="1"/>
</dbReference>
<keyword evidence="3 6" id="KW-0067">ATP-binding</keyword>
<feature type="binding site" evidence="6">
    <location>
        <position position="494"/>
    </location>
    <ligand>
        <name>ATP</name>
        <dbReference type="ChEBI" id="CHEBI:30616"/>
    </ligand>
</feature>
<evidence type="ECO:0000256" key="5">
    <source>
        <dbReference type="ARBA" id="ARBA00023235"/>
    </source>
</evidence>
<feature type="binding site" evidence="6">
    <location>
        <position position="414"/>
    </location>
    <ligand>
        <name>ATP</name>
        <dbReference type="ChEBI" id="CHEBI:30616"/>
    </ligand>
</feature>
<evidence type="ECO:0000256" key="4">
    <source>
        <dbReference type="ARBA" id="ARBA00023186"/>
    </source>
</evidence>
<evidence type="ECO:0000256" key="7">
    <source>
        <dbReference type="RuleBase" id="RU000418"/>
    </source>
</evidence>
<keyword evidence="2 6" id="KW-0547">Nucleotide-binding</keyword>
<keyword evidence="6" id="KW-0963">Cytoplasm</keyword>
<evidence type="ECO:0000256" key="3">
    <source>
        <dbReference type="ARBA" id="ARBA00022840"/>
    </source>
</evidence>
<dbReference type="AlphaFoldDB" id="A0A2M6WWK2"/>
<accession>A0A2M6WWK2</accession>
<dbReference type="Gene3D" id="3.30.260.10">
    <property type="entry name" value="TCP-1-like chaperonin intermediate domain"/>
    <property type="match status" value="1"/>
</dbReference>
<comment type="subunit">
    <text evidence="6 8">Forms a cylinder of 14 subunits composed of two heptameric rings stacked back-to-back. Interacts with the co-chaperonin GroES.</text>
</comment>
<dbReference type="GO" id="GO:0051082">
    <property type="term" value="F:unfolded protein binding"/>
    <property type="evidence" value="ECO:0007669"/>
    <property type="project" value="UniProtKB-UniRule"/>
</dbReference>
<dbReference type="InterPro" id="IPR027410">
    <property type="entry name" value="TCP-1-like_intermed_sf"/>
</dbReference>
<dbReference type="PRINTS" id="PR00298">
    <property type="entry name" value="CHAPERONIN60"/>
</dbReference>
<dbReference type="CDD" id="cd03344">
    <property type="entry name" value="GroEL"/>
    <property type="match status" value="1"/>
</dbReference>
<protein>
    <recommendedName>
        <fullName evidence="6">Chaperonin GroEL</fullName>
        <ecNumber evidence="6">5.6.1.7</ecNumber>
    </recommendedName>
    <alternativeName>
        <fullName evidence="6">60 kDa chaperonin</fullName>
    </alternativeName>
    <alternativeName>
        <fullName evidence="6">Chaperonin-60</fullName>
        <shortName evidence="6">Cpn60</shortName>
    </alternativeName>
</protein>
<evidence type="ECO:0000256" key="9">
    <source>
        <dbReference type="SAM" id="MobiDB-lite"/>
    </source>
</evidence>
<dbReference type="GO" id="GO:0042026">
    <property type="term" value="P:protein refolding"/>
    <property type="evidence" value="ECO:0007669"/>
    <property type="project" value="UniProtKB-UniRule"/>
</dbReference>
<name>A0A2M6WWK2_9BACT</name>
<feature type="binding site" evidence="6">
    <location>
        <begin position="86"/>
        <end position="90"/>
    </location>
    <ligand>
        <name>ATP</name>
        <dbReference type="ChEBI" id="CHEBI:30616"/>
    </ligand>
</feature>
<evidence type="ECO:0000256" key="6">
    <source>
        <dbReference type="HAMAP-Rule" id="MF_00600"/>
    </source>
</evidence>
<evidence type="ECO:0000313" key="11">
    <source>
        <dbReference type="Proteomes" id="UP000228596"/>
    </source>
</evidence>
<dbReference type="EMBL" id="PEZV01000032">
    <property type="protein sequence ID" value="PIT97152.1"/>
    <property type="molecule type" value="Genomic_DNA"/>
</dbReference>
<dbReference type="SUPFAM" id="SSF52029">
    <property type="entry name" value="GroEL apical domain-like"/>
    <property type="match status" value="1"/>
</dbReference>
<sequence length="544" mass="57723">MAKQIKFSEEAREKLKKGVNILADTVKVTLGPKGRNVVLDKGFGGPTITNDGVTIAKEIDLEEKFENLGAALIKEVAEKTNDSAGDGTTTATILAQAMINEGLKNVTAGANPMAIRRGIEKATDQIVDALKKSAKKISGKEEIAQVASISADNAEVGKLVADIMDMVGRDGVITVEEGKTIGLDKEVVEGMQFDQGFISPYMMTDSSRMEADLTDPAILVTDKKISTAQEIVPLLEKIVSSGKKELLIIADEVEGEALTLLVLNKLKGSFTAVAVKAPGYGDTKKEMIGDIAVLTGATAISEDTGTAWENVELEQLGSARKVLINKDNTTIIEGKGEKGAINARVEQIKSQIKKSESNYDKEKMQKRLAKLTGGVGVLKVGAATEVELKEKKHRIEDALSATKAAVEEGIVSGGGVALVDVIRSLEEVKTADADEKLGVMIVRKALETPLRQIAENAGKDGSVVIEEVRRKEKGVGYDAAKDNYVNMIGAGIIDPLKVTRSALQNASSVASMVLTTEAVVTDLPEKNPSAGGMQMPQGGMGMDY</sequence>
<dbReference type="SUPFAM" id="SSF48592">
    <property type="entry name" value="GroEL equatorial domain-like"/>
    <property type="match status" value="1"/>
</dbReference>
<dbReference type="GO" id="GO:0005524">
    <property type="term" value="F:ATP binding"/>
    <property type="evidence" value="ECO:0007669"/>
    <property type="project" value="UniProtKB-UniRule"/>
</dbReference>
<dbReference type="GO" id="GO:0140662">
    <property type="term" value="F:ATP-dependent protein folding chaperone"/>
    <property type="evidence" value="ECO:0007669"/>
    <property type="project" value="InterPro"/>
</dbReference>
<dbReference type="Pfam" id="PF00118">
    <property type="entry name" value="Cpn60_TCP1"/>
    <property type="match status" value="1"/>
</dbReference>
<dbReference type="InterPro" id="IPR027409">
    <property type="entry name" value="GroEL-like_apical_dom_sf"/>
</dbReference>
<feature type="binding site" evidence="6">
    <location>
        <begin position="29"/>
        <end position="32"/>
    </location>
    <ligand>
        <name>ATP</name>
        <dbReference type="ChEBI" id="CHEBI:30616"/>
    </ligand>
</feature>
<comment type="subcellular location">
    <subcellularLocation>
        <location evidence="6">Cytoplasm</location>
    </subcellularLocation>
</comment>
<keyword evidence="4 6" id="KW-0143">Chaperone</keyword>
<dbReference type="NCBIfam" id="NF009488">
    <property type="entry name" value="PRK12850.1"/>
    <property type="match status" value="1"/>
</dbReference>
<dbReference type="PROSITE" id="PS00296">
    <property type="entry name" value="CHAPERONINS_CPN60"/>
    <property type="match status" value="1"/>
</dbReference>
<comment type="caution">
    <text evidence="6">Lacks conserved residue(s) required for the propagation of feature annotation.</text>
</comment>
<dbReference type="FunFam" id="3.50.7.10:FF:000001">
    <property type="entry name" value="60 kDa chaperonin"/>
    <property type="match status" value="1"/>
</dbReference>
<dbReference type="GO" id="GO:0016853">
    <property type="term" value="F:isomerase activity"/>
    <property type="evidence" value="ECO:0007669"/>
    <property type="project" value="UniProtKB-KW"/>
</dbReference>
<reference evidence="11" key="1">
    <citation type="submission" date="2017-09" db="EMBL/GenBank/DDBJ databases">
        <title>Depth-based differentiation of microbial function through sediment-hosted aquifers and enrichment of novel symbionts in the deep terrestrial subsurface.</title>
        <authorList>
            <person name="Probst A.J."/>
            <person name="Ladd B."/>
            <person name="Jarett J.K."/>
            <person name="Geller-Mcgrath D.E."/>
            <person name="Sieber C.M.K."/>
            <person name="Emerson J.B."/>
            <person name="Anantharaman K."/>
            <person name="Thomas B.C."/>
            <person name="Malmstrom R."/>
            <person name="Stieglmeier M."/>
            <person name="Klingl A."/>
            <person name="Woyke T."/>
            <person name="Ryan C.M."/>
            <person name="Banfield J.F."/>
        </authorList>
    </citation>
    <scope>NUCLEOTIDE SEQUENCE [LARGE SCALE GENOMIC DNA]</scope>
</reference>
<dbReference type="InterPro" id="IPR027413">
    <property type="entry name" value="GROEL-like_equatorial_sf"/>
</dbReference>
<dbReference type="InterPro" id="IPR002423">
    <property type="entry name" value="Cpn60/GroEL/TCP-1"/>
</dbReference>
<comment type="similarity">
    <text evidence="1 6 7">Belongs to the chaperonin (HSP60) family.</text>
</comment>
<dbReference type="Gene3D" id="1.10.560.10">
    <property type="entry name" value="GroEL-like equatorial domain"/>
    <property type="match status" value="1"/>
</dbReference>
<proteinExistence type="inferred from homology"/>
<keyword evidence="5 6" id="KW-0413">Isomerase</keyword>
<dbReference type="HAMAP" id="MF_00600">
    <property type="entry name" value="CH60"/>
    <property type="match status" value="1"/>
</dbReference>
<dbReference type="InterPro" id="IPR018370">
    <property type="entry name" value="Chaperonin_Cpn60_CS"/>
</dbReference>
<dbReference type="Proteomes" id="UP000228596">
    <property type="component" value="Unassembled WGS sequence"/>
</dbReference>
<dbReference type="NCBIfam" id="NF009487">
    <property type="entry name" value="PRK12849.1"/>
    <property type="match status" value="1"/>
</dbReference>
<feature type="binding site" evidence="6">
    <location>
        <begin position="478"/>
        <end position="480"/>
    </location>
    <ligand>
        <name>ATP</name>
        <dbReference type="ChEBI" id="CHEBI:30616"/>
    </ligand>
</feature>
<comment type="function">
    <text evidence="6 8">Together with its co-chaperonin GroES, plays an essential role in assisting protein folding. The GroEL-GroES system forms a nano-cage that allows encapsulation of the non-native substrate proteins and provides a physical environment optimized to promote and accelerate protein folding.</text>
</comment>
<dbReference type="NCBIfam" id="TIGR02348">
    <property type="entry name" value="GroEL"/>
    <property type="match status" value="1"/>
</dbReference>